<dbReference type="SUPFAM" id="SSF55681">
    <property type="entry name" value="Class II aaRS and biotin synthetases"/>
    <property type="match status" value="1"/>
</dbReference>
<reference evidence="1" key="1">
    <citation type="submission" date="2023-09" db="UniProtKB">
        <authorList>
            <consortium name="Ensembl"/>
        </authorList>
    </citation>
    <scope>IDENTIFICATION</scope>
</reference>
<dbReference type="Gene3D" id="3.30.930.10">
    <property type="entry name" value="Bira Bifunctional Protein, Domain 2"/>
    <property type="match status" value="1"/>
</dbReference>
<proteinExistence type="predicted"/>
<sequence>MFTRCVRNILSRSAFTVTLKRHSWRRCSTSQTETVDQVTTLLQLCVDRFFVSPGHANVELFQRGLCCSYGPLGMELRRNLLDQWWHSVTRSGAQVFGINTLSSSREAPTGGQGQLRIVECEQLKQRLGQKQLSKGRLAEEVHMLLQRSPSMRTNLLQGALEQFVPSLELVNRKLPFGLAETGLCFQPAEGSGCSAEVTQTSLVWFCSPRTSSQWLDHWTRQRLKWWRKFALSPSDFSSNEVQQEELEQAASRGVRIIYNFPWGQEVLETLWSRGDAELLHIHKGDRSKLQHQDGRRSIPHVVSVTANMDRGAMAFLSNSLQQLKREESKKKLHQRKVIVLNSSLHVQKNCQRVSYFWRDFYL</sequence>
<organism evidence="1">
    <name type="scientific">Pundamilia nyererei</name>
    <dbReference type="NCBI Taxonomy" id="303518"/>
    <lineage>
        <taxon>Eukaryota</taxon>
        <taxon>Metazoa</taxon>
        <taxon>Chordata</taxon>
        <taxon>Craniata</taxon>
        <taxon>Vertebrata</taxon>
        <taxon>Euteleostomi</taxon>
        <taxon>Actinopterygii</taxon>
        <taxon>Neopterygii</taxon>
        <taxon>Teleostei</taxon>
        <taxon>Neoteleostei</taxon>
        <taxon>Acanthomorphata</taxon>
        <taxon>Ovalentaria</taxon>
        <taxon>Cichlomorphae</taxon>
        <taxon>Cichliformes</taxon>
        <taxon>Cichlidae</taxon>
        <taxon>African cichlids</taxon>
        <taxon>Pseudocrenilabrinae</taxon>
        <taxon>Haplochromini</taxon>
        <taxon>Pundamilia</taxon>
    </lineage>
</organism>
<dbReference type="Ensembl" id="ENSPNYT00000023730.1">
    <property type="protein sequence ID" value="ENSPNYP00000023163.1"/>
    <property type="gene ID" value="ENSPNYG00000017495.1"/>
</dbReference>
<dbReference type="STRING" id="303518.ENSPNYP00000023163"/>
<dbReference type="InterPro" id="IPR027031">
    <property type="entry name" value="Gly-tRNA_synthase/POLG2"/>
</dbReference>
<dbReference type="GeneTree" id="ENSGT00940000153759"/>
<dbReference type="PANTHER" id="PTHR10745:SF8">
    <property type="entry name" value="DNA POLYMERASE SUBUNIT GAMMA-2, MITOCHONDRIAL"/>
    <property type="match status" value="1"/>
</dbReference>
<dbReference type="AlphaFoldDB" id="A0A3B4GNU8"/>
<name>A0A3B4GNU8_9CICH</name>
<dbReference type="PANTHER" id="PTHR10745">
    <property type="entry name" value="GLYCYL-TRNA SYNTHETASE/DNA POLYMERASE SUBUNIT GAMMA-2"/>
    <property type="match status" value="1"/>
</dbReference>
<dbReference type="InterPro" id="IPR045864">
    <property type="entry name" value="aa-tRNA-synth_II/BPL/LPL"/>
</dbReference>
<protein>
    <submittedName>
        <fullName evidence="1">DNA polymerase gamma 2, accessory subunit</fullName>
    </submittedName>
</protein>
<evidence type="ECO:0000313" key="1">
    <source>
        <dbReference type="Ensembl" id="ENSPNYP00000023163.1"/>
    </source>
</evidence>
<dbReference type="GO" id="GO:0006264">
    <property type="term" value="P:mitochondrial DNA replication"/>
    <property type="evidence" value="ECO:0007669"/>
    <property type="project" value="TreeGrafter"/>
</dbReference>
<dbReference type="GO" id="GO:0005739">
    <property type="term" value="C:mitochondrion"/>
    <property type="evidence" value="ECO:0007669"/>
    <property type="project" value="TreeGrafter"/>
</dbReference>
<accession>A0A3B4GNU8</accession>
<gene>
    <name evidence="1" type="primary">POLG2</name>
</gene>